<evidence type="ECO:0000313" key="2">
    <source>
        <dbReference type="WBParaSite" id="L893_g13699.t1"/>
    </source>
</evidence>
<name>A0A1I7Y8F2_9BILA</name>
<dbReference type="Proteomes" id="UP000095287">
    <property type="component" value="Unplaced"/>
</dbReference>
<protein>
    <submittedName>
        <fullName evidence="2">Transcriptional regulator</fullName>
    </submittedName>
</protein>
<evidence type="ECO:0000313" key="1">
    <source>
        <dbReference type="Proteomes" id="UP000095287"/>
    </source>
</evidence>
<dbReference type="WBParaSite" id="L893_g13699.t1">
    <property type="protein sequence ID" value="L893_g13699.t1"/>
    <property type="gene ID" value="L893_g13699"/>
</dbReference>
<organism evidence="1 2">
    <name type="scientific">Steinernema glaseri</name>
    <dbReference type="NCBI Taxonomy" id="37863"/>
    <lineage>
        <taxon>Eukaryota</taxon>
        <taxon>Metazoa</taxon>
        <taxon>Ecdysozoa</taxon>
        <taxon>Nematoda</taxon>
        <taxon>Chromadorea</taxon>
        <taxon>Rhabditida</taxon>
        <taxon>Tylenchina</taxon>
        <taxon>Panagrolaimomorpha</taxon>
        <taxon>Strongyloidoidea</taxon>
        <taxon>Steinernematidae</taxon>
        <taxon>Steinernema</taxon>
    </lineage>
</organism>
<accession>A0A1I7Y8F2</accession>
<dbReference type="AlphaFoldDB" id="A0A1I7Y8F2"/>
<keyword evidence="1" id="KW-1185">Reference proteome</keyword>
<reference evidence="2" key="1">
    <citation type="submission" date="2016-11" db="UniProtKB">
        <authorList>
            <consortium name="WormBaseParasite"/>
        </authorList>
    </citation>
    <scope>IDENTIFICATION</scope>
</reference>
<sequence>MIPWLPLLRISPLETRFPANPHRKQILA</sequence>
<proteinExistence type="predicted"/>